<dbReference type="STRING" id="675824.A0A1E3PXX1"/>
<keyword evidence="7" id="KW-0234">DNA repair</keyword>
<feature type="domain" description="UmuC" evidence="11">
    <location>
        <begin position="29"/>
        <end position="291"/>
    </location>
</feature>
<comment type="subcellular location">
    <subcellularLocation>
        <location evidence="1">Nucleus</location>
    </subcellularLocation>
</comment>
<evidence type="ECO:0000256" key="8">
    <source>
        <dbReference type="ARBA" id="ARBA00023242"/>
    </source>
</evidence>
<evidence type="ECO:0000256" key="1">
    <source>
        <dbReference type="ARBA" id="ARBA00004123"/>
    </source>
</evidence>
<keyword evidence="14" id="KW-1185">Reference proteome</keyword>
<evidence type="ECO:0000313" key="13">
    <source>
        <dbReference type="EMBL" id="ODQ70138.1"/>
    </source>
</evidence>
<feature type="region of interest" description="Disordered" evidence="10">
    <location>
        <begin position="592"/>
        <end position="645"/>
    </location>
</feature>
<dbReference type="GO" id="GO:0009314">
    <property type="term" value="P:response to radiation"/>
    <property type="evidence" value="ECO:0007669"/>
    <property type="project" value="TreeGrafter"/>
</dbReference>
<dbReference type="PIRSF" id="PIRSF036603">
    <property type="entry name" value="DPol_eta"/>
    <property type="match status" value="1"/>
</dbReference>
<dbReference type="GO" id="GO:0007064">
    <property type="term" value="P:mitotic sister chromatid cohesion"/>
    <property type="evidence" value="ECO:0007669"/>
    <property type="project" value="UniProtKB-ARBA"/>
</dbReference>
<dbReference type="Pfam" id="PF21704">
    <property type="entry name" value="POLH-Rev1_HhH"/>
    <property type="match status" value="1"/>
</dbReference>
<dbReference type="GO" id="GO:0042276">
    <property type="term" value="P:error-prone translesion synthesis"/>
    <property type="evidence" value="ECO:0007669"/>
    <property type="project" value="TreeGrafter"/>
</dbReference>
<evidence type="ECO:0000259" key="11">
    <source>
        <dbReference type="PROSITE" id="PS50173"/>
    </source>
</evidence>
<feature type="compositionally biased region" description="Basic and acidic residues" evidence="10">
    <location>
        <begin position="634"/>
        <end position="645"/>
    </location>
</feature>
<dbReference type="PROSITE" id="PS51907">
    <property type="entry name" value="ZF_UBZ3"/>
    <property type="match status" value="1"/>
</dbReference>
<dbReference type="FunFam" id="3.40.1170.60:FF:000008">
    <property type="entry name" value="DNA polymerase eta subunit"/>
    <property type="match status" value="1"/>
</dbReference>
<evidence type="ECO:0000313" key="14">
    <source>
        <dbReference type="Proteomes" id="UP000094385"/>
    </source>
</evidence>
<dbReference type="GO" id="GO:0003887">
    <property type="term" value="F:DNA-directed DNA polymerase activity"/>
    <property type="evidence" value="ECO:0007669"/>
    <property type="project" value="TreeGrafter"/>
</dbReference>
<evidence type="ECO:0000256" key="7">
    <source>
        <dbReference type="ARBA" id="ARBA00023204"/>
    </source>
</evidence>
<dbReference type="InterPro" id="IPR052230">
    <property type="entry name" value="DNA_polymerase_eta"/>
</dbReference>
<dbReference type="PANTHER" id="PTHR45873">
    <property type="entry name" value="DNA POLYMERASE ETA"/>
    <property type="match status" value="1"/>
</dbReference>
<dbReference type="InterPro" id="IPR017961">
    <property type="entry name" value="DNA_pol_Y-fam_little_finger"/>
</dbReference>
<dbReference type="PROSITE" id="PS50173">
    <property type="entry name" value="UMUC"/>
    <property type="match status" value="1"/>
</dbReference>
<feature type="domain" description="UBZ3-type" evidence="12">
    <location>
        <begin position="556"/>
        <end position="590"/>
    </location>
</feature>
<dbReference type="GO" id="GO:0035861">
    <property type="term" value="C:site of double-strand break"/>
    <property type="evidence" value="ECO:0007669"/>
    <property type="project" value="TreeGrafter"/>
</dbReference>
<dbReference type="InterPro" id="IPR043502">
    <property type="entry name" value="DNA/RNA_pol_sf"/>
</dbReference>
<dbReference type="Pfam" id="PF18439">
    <property type="entry name" value="zf_UBZ"/>
    <property type="match status" value="1"/>
</dbReference>
<proteinExistence type="predicted"/>
<evidence type="ECO:0000256" key="10">
    <source>
        <dbReference type="SAM" id="MobiDB-lite"/>
    </source>
</evidence>
<keyword evidence="5" id="KW-0863">Zinc-finger</keyword>
<keyword evidence="3" id="KW-0479">Metal-binding</keyword>
<dbReference type="InterPro" id="IPR036775">
    <property type="entry name" value="DNA_pol_Y-fam_lit_finger_sf"/>
</dbReference>
<dbReference type="GO" id="GO:0070987">
    <property type="term" value="P:error-free translesion synthesis"/>
    <property type="evidence" value="ECO:0007669"/>
    <property type="project" value="UniProtKB-ARBA"/>
</dbReference>
<dbReference type="Gene3D" id="3.40.1170.60">
    <property type="match status" value="1"/>
</dbReference>
<dbReference type="OrthoDB" id="5723at2759"/>
<dbReference type="GO" id="GO:0003684">
    <property type="term" value="F:damaged DNA binding"/>
    <property type="evidence" value="ECO:0007669"/>
    <property type="project" value="InterPro"/>
</dbReference>
<name>A0A1E3PXX1_LIPST</name>
<dbReference type="InterPro" id="IPR041298">
    <property type="entry name" value="UBZ3"/>
</dbReference>
<dbReference type="Pfam" id="PF11799">
    <property type="entry name" value="IMS_C"/>
    <property type="match status" value="1"/>
</dbReference>
<dbReference type="GO" id="GO:0006281">
    <property type="term" value="P:DNA repair"/>
    <property type="evidence" value="ECO:0007669"/>
    <property type="project" value="UniProtKB-KW"/>
</dbReference>
<dbReference type="GO" id="GO:0005657">
    <property type="term" value="C:replication fork"/>
    <property type="evidence" value="ECO:0007669"/>
    <property type="project" value="UniProtKB-ARBA"/>
</dbReference>
<keyword evidence="4" id="KW-0227">DNA damage</keyword>
<dbReference type="Proteomes" id="UP000094385">
    <property type="component" value="Unassembled WGS sequence"/>
</dbReference>
<dbReference type="GO" id="GO:0008270">
    <property type="term" value="F:zinc ion binding"/>
    <property type="evidence" value="ECO:0007669"/>
    <property type="project" value="UniProtKB-KW"/>
</dbReference>
<dbReference type="AlphaFoldDB" id="A0A1E3PXX1"/>
<dbReference type="Pfam" id="PF00817">
    <property type="entry name" value="IMS"/>
    <property type="match status" value="1"/>
</dbReference>
<evidence type="ECO:0000256" key="2">
    <source>
        <dbReference type="ARBA" id="ARBA00022679"/>
    </source>
</evidence>
<accession>A0A1E3PXX1</accession>
<evidence type="ECO:0000259" key="12">
    <source>
        <dbReference type="PROSITE" id="PS51907"/>
    </source>
</evidence>
<keyword evidence="6" id="KW-0862">Zinc</keyword>
<reference evidence="13 14" key="1">
    <citation type="journal article" date="2016" name="Proc. Natl. Acad. Sci. U.S.A.">
        <title>Comparative genomics of biotechnologically important yeasts.</title>
        <authorList>
            <person name="Riley R."/>
            <person name="Haridas S."/>
            <person name="Wolfe K.H."/>
            <person name="Lopes M.R."/>
            <person name="Hittinger C.T."/>
            <person name="Goeker M."/>
            <person name="Salamov A.A."/>
            <person name="Wisecaver J.H."/>
            <person name="Long T.M."/>
            <person name="Calvey C.H."/>
            <person name="Aerts A.L."/>
            <person name="Barry K.W."/>
            <person name="Choi C."/>
            <person name="Clum A."/>
            <person name="Coughlan A.Y."/>
            <person name="Deshpande S."/>
            <person name="Douglass A.P."/>
            <person name="Hanson S.J."/>
            <person name="Klenk H.-P."/>
            <person name="LaButti K.M."/>
            <person name="Lapidus A."/>
            <person name="Lindquist E.A."/>
            <person name="Lipzen A.M."/>
            <person name="Meier-Kolthoff J.P."/>
            <person name="Ohm R.A."/>
            <person name="Otillar R.P."/>
            <person name="Pangilinan J.L."/>
            <person name="Peng Y."/>
            <person name="Rokas A."/>
            <person name="Rosa C.A."/>
            <person name="Scheuner C."/>
            <person name="Sibirny A.A."/>
            <person name="Slot J.C."/>
            <person name="Stielow J.B."/>
            <person name="Sun H."/>
            <person name="Kurtzman C.P."/>
            <person name="Blackwell M."/>
            <person name="Grigoriev I.V."/>
            <person name="Jeffries T.W."/>
        </authorList>
    </citation>
    <scope>NUCLEOTIDE SEQUENCE [LARGE SCALE GENOMIC DNA]</scope>
    <source>
        <strain evidence="13 14">NRRL Y-11557</strain>
    </source>
</reference>
<evidence type="ECO:0000256" key="4">
    <source>
        <dbReference type="ARBA" id="ARBA00022763"/>
    </source>
</evidence>
<keyword evidence="2" id="KW-0808">Transferase</keyword>
<dbReference type="Gene3D" id="1.10.150.20">
    <property type="entry name" value="5' to 3' exonuclease, C-terminal subdomain"/>
    <property type="match status" value="1"/>
</dbReference>
<dbReference type="InterPro" id="IPR001126">
    <property type="entry name" value="UmuC"/>
</dbReference>
<organism evidence="13 14">
    <name type="scientific">Lipomyces starkeyi NRRL Y-11557</name>
    <dbReference type="NCBI Taxonomy" id="675824"/>
    <lineage>
        <taxon>Eukaryota</taxon>
        <taxon>Fungi</taxon>
        <taxon>Dikarya</taxon>
        <taxon>Ascomycota</taxon>
        <taxon>Saccharomycotina</taxon>
        <taxon>Lipomycetes</taxon>
        <taxon>Lipomycetales</taxon>
        <taxon>Lipomycetaceae</taxon>
        <taxon>Lipomyces</taxon>
    </lineage>
</organism>
<gene>
    <name evidence="13" type="ORF">LIPSTDRAFT_75137</name>
</gene>
<dbReference type="InterPro" id="IPR043128">
    <property type="entry name" value="Rev_trsase/Diguanyl_cyclase"/>
</dbReference>
<dbReference type="EMBL" id="KV454301">
    <property type="protein sequence ID" value="ODQ70138.1"/>
    <property type="molecule type" value="Genomic_DNA"/>
</dbReference>
<evidence type="ECO:0000256" key="9">
    <source>
        <dbReference type="ARBA" id="ARBA00044975"/>
    </source>
</evidence>
<keyword evidence="8" id="KW-0539">Nucleus</keyword>
<sequence>MSDGQHSKFTFAQFESLRKYSTTNPLRVIAHIDLDAFYAQCETVRLGLDPNVPLACQQWQGLIAVNYAARKFGISRHETITEARKKCPGLVLAHVATWKEGDAKWDYHDNPDIATHKVSLDPYRRQSQLIFKIFYDSCGKVEYGGLDEAFLDLSMLVYEKACAEYSKLAALLYLKQEEGRMNDFMPLPEISQEGLTWDGELVPLDPDKDTPDRAVDWDDVLFMLGSKIIKGVRNKVRYELKYTCSAGIAQNRVLGKLCSAYKKPNNQTILRHDAVRRFIATLNFSKIRGLGGKLGHEISRHFSVPEDGSIPFLLQISLQDFVLALGDETGNWLYNIIRGRDASDVKPRTEIKSMLSAKNFRPNIVTYQQAEKWLRIFVADIMGRILEFGNSTPGGAIRIPKTLVLHHRHANAGSSSRQIAIPACQSSNLEDTLFHTAKVLYRQIEKEKEGSMYPCYQMSMAVSGFDSTVSRNHAIEGFLVKSATKFEDVEESVEREITQETSVAKSSPSKKGSIDEFLGREQQLSNNCYVDAGLNCQDTADGKTASAIGDSSKSDSDIDSFVCSDCAKRIKFEDAEEHQDWHFALSVAKKFRQEKEHQSQPSVPPPISQNEKRDTAVKRKAGNSVCNGPSSKGPKLEKGQRKLFG</sequence>
<evidence type="ECO:0000256" key="5">
    <source>
        <dbReference type="ARBA" id="ARBA00022771"/>
    </source>
</evidence>
<dbReference type="SUPFAM" id="SSF100879">
    <property type="entry name" value="Lesion bypass DNA polymerase (Y-family), little finger domain"/>
    <property type="match status" value="1"/>
</dbReference>
<evidence type="ECO:0000256" key="6">
    <source>
        <dbReference type="ARBA" id="ARBA00022833"/>
    </source>
</evidence>
<protein>
    <recommendedName>
        <fullName evidence="9">DNA polymerase eta</fullName>
    </recommendedName>
</protein>
<dbReference type="GO" id="GO:0005634">
    <property type="term" value="C:nucleus"/>
    <property type="evidence" value="ECO:0007669"/>
    <property type="project" value="UniProtKB-SubCell"/>
</dbReference>
<dbReference type="Gene3D" id="3.30.1490.100">
    <property type="entry name" value="DNA polymerase, Y-family, little finger domain"/>
    <property type="match status" value="1"/>
</dbReference>
<dbReference type="Gene3D" id="3.30.70.270">
    <property type="match status" value="1"/>
</dbReference>
<evidence type="ECO:0000256" key="3">
    <source>
        <dbReference type="ARBA" id="ARBA00022723"/>
    </source>
</evidence>
<dbReference type="PANTHER" id="PTHR45873:SF1">
    <property type="entry name" value="DNA POLYMERASE ETA"/>
    <property type="match status" value="1"/>
</dbReference>
<dbReference type="SUPFAM" id="SSF56672">
    <property type="entry name" value="DNA/RNA polymerases"/>
    <property type="match status" value="1"/>
</dbReference>